<name>A0AAE1ISQ5_9FABA</name>
<dbReference type="Pfam" id="PF01480">
    <property type="entry name" value="PWI"/>
    <property type="match status" value="1"/>
</dbReference>
<feature type="compositionally biased region" description="Low complexity" evidence="3">
    <location>
        <begin position="273"/>
        <end position="283"/>
    </location>
</feature>
<keyword evidence="1" id="KW-0507">mRNA processing</keyword>
<comment type="caution">
    <text evidence="5">The sequence shown here is derived from an EMBL/GenBank/DDBJ whole genome shotgun (WGS) entry which is preliminary data.</text>
</comment>
<feature type="compositionally biased region" description="Basic and acidic residues" evidence="3">
    <location>
        <begin position="819"/>
        <end position="833"/>
    </location>
</feature>
<dbReference type="PANTHER" id="PTHR23148:SF0">
    <property type="entry name" value="SERINE_ARGININE REPETITIVE MATRIX PROTEIN 1"/>
    <property type="match status" value="1"/>
</dbReference>
<dbReference type="PROSITE" id="PS51025">
    <property type="entry name" value="PWI"/>
    <property type="match status" value="1"/>
</dbReference>
<gene>
    <name evidence="5" type="ORF">QN277_007997</name>
</gene>
<feature type="compositionally biased region" description="Basic and acidic residues" evidence="3">
    <location>
        <begin position="843"/>
        <end position="862"/>
    </location>
</feature>
<keyword evidence="6" id="KW-1185">Reference proteome</keyword>
<evidence type="ECO:0000256" key="1">
    <source>
        <dbReference type="ARBA" id="ARBA00022664"/>
    </source>
</evidence>
<protein>
    <recommendedName>
        <fullName evidence="4">PWI domain-containing protein</fullName>
    </recommendedName>
</protein>
<dbReference type="EMBL" id="JAWXYG010000013">
    <property type="protein sequence ID" value="KAK4254924.1"/>
    <property type="molecule type" value="Genomic_DNA"/>
</dbReference>
<dbReference type="GO" id="GO:0006397">
    <property type="term" value="P:mRNA processing"/>
    <property type="evidence" value="ECO:0007669"/>
    <property type="project" value="UniProtKB-KW"/>
</dbReference>
<evidence type="ECO:0000259" key="4">
    <source>
        <dbReference type="PROSITE" id="PS51025"/>
    </source>
</evidence>
<evidence type="ECO:0000313" key="5">
    <source>
        <dbReference type="EMBL" id="KAK4254924.1"/>
    </source>
</evidence>
<feature type="compositionally biased region" description="Basic residues" evidence="3">
    <location>
        <begin position="284"/>
        <end position="311"/>
    </location>
</feature>
<organism evidence="5 6">
    <name type="scientific">Acacia crassicarpa</name>
    <name type="common">northern wattle</name>
    <dbReference type="NCBI Taxonomy" id="499986"/>
    <lineage>
        <taxon>Eukaryota</taxon>
        <taxon>Viridiplantae</taxon>
        <taxon>Streptophyta</taxon>
        <taxon>Embryophyta</taxon>
        <taxon>Tracheophyta</taxon>
        <taxon>Spermatophyta</taxon>
        <taxon>Magnoliopsida</taxon>
        <taxon>eudicotyledons</taxon>
        <taxon>Gunneridae</taxon>
        <taxon>Pentapetalae</taxon>
        <taxon>rosids</taxon>
        <taxon>fabids</taxon>
        <taxon>Fabales</taxon>
        <taxon>Fabaceae</taxon>
        <taxon>Caesalpinioideae</taxon>
        <taxon>mimosoid clade</taxon>
        <taxon>Acacieae</taxon>
        <taxon>Acacia</taxon>
    </lineage>
</organism>
<sequence length="881" mass="101916">MSGGFFRGTSADQDTRFSNKQAKLLKSQKFAPELDHLVDMTKVNMDVIKPWITIKVTELLGFEDEVLINFIHGLLDAKEVNGKEVQIQITGFMEKNTGKFMKELWSLLLSAQKNASGVPQQFLDAKEEELRKKKVENDKITSELQKKRDKEGREFLLERVKKMDGGFDARDADTASDQLLKPRDSVDCVQDGKESEKRNGARSRKRYSRSPHSPAISASPNRDSPSRSMSRSFSNSRSYSGQRSRSTSRLPEARGRSISSERIRHSPRRQSISPPQRHSPWQSPRRRPSYSRRRSRSRSHYRSPSLRRRVRSPFLHRSPSPVRRRRSPSLARRRRSPSPVRRRRSPSPLRSQSPVMRRRRSPSPVRRRRSPSPVRRRRSPSPVRRHKSPSLSRHRRSPSPIQRRRSPRPVRRRSPSPLPSPSPVRRRYRSRTPQRRPRSPVMRRSPISDRKWSPSPPPRGSLSSGEWSSKSPKRHVSPSPVRRNAPRQARSPVQSSEGRLRTQDRVSPAARQSSSPVRNVQRDKDHNLLHYKSRGSLSTPEKSPTRPVSPQARKKTVSEDSSPHESPLKRRGEMLTQEGSLSHPQKSRIQKPTNDSPEKSEGAEETCYSRETRDHKSKSSQRKMKYLSPDGKQKVSPAKAHTEDRFSPERAAEHLGSESQRRNDNIDLSKKGREIKSDKSSGRGAEASQLKSPMYKESLSGEKLIESYDVDSKKSGDKNHSHSSFSKGSVKHGKSEVAQVKQSASCDSDSEESGRHRREGRDKRKHKRSERKVSSDEESSYDSELENRKEAKRRKKEERKLRKEEKRRRREERRRRKEERRAEKLKMKSKTDDYTSEEDEAERMDFHRNDNEETPSDQKKLEIELRNKALESLKAKKGLNH</sequence>
<feature type="compositionally biased region" description="Basic and acidic residues" evidence="3">
    <location>
        <begin position="640"/>
        <end position="681"/>
    </location>
</feature>
<feature type="coiled-coil region" evidence="2">
    <location>
        <begin position="123"/>
        <end position="150"/>
    </location>
</feature>
<evidence type="ECO:0000313" key="6">
    <source>
        <dbReference type="Proteomes" id="UP001293593"/>
    </source>
</evidence>
<feature type="compositionally biased region" description="Low complexity" evidence="3">
    <location>
        <begin position="346"/>
        <end position="355"/>
    </location>
</feature>
<dbReference type="GO" id="GO:0003723">
    <property type="term" value="F:RNA binding"/>
    <property type="evidence" value="ECO:0007669"/>
    <property type="project" value="TreeGrafter"/>
</dbReference>
<dbReference type="Proteomes" id="UP001293593">
    <property type="component" value="Unassembled WGS sequence"/>
</dbReference>
<feature type="compositionally biased region" description="Basic residues" evidence="3">
    <location>
        <begin position="755"/>
        <end position="770"/>
    </location>
</feature>
<dbReference type="GO" id="GO:0005681">
    <property type="term" value="C:spliceosomal complex"/>
    <property type="evidence" value="ECO:0007669"/>
    <property type="project" value="TreeGrafter"/>
</dbReference>
<evidence type="ECO:0000256" key="3">
    <source>
        <dbReference type="SAM" id="MobiDB-lite"/>
    </source>
</evidence>
<dbReference type="InterPro" id="IPR002483">
    <property type="entry name" value="PWI_dom"/>
</dbReference>
<feature type="domain" description="PWI" evidence="4">
    <location>
        <begin position="27"/>
        <end position="125"/>
    </location>
</feature>
<feature type="compositionally biased region" description="Basic residues" evidence="3">
    <location>
        <begin position="322"/>
        <end position="345"/>
    </location>
</feature>
<feature type="compositionally biased region" description="Basic residues" evidence="3">
    <location>
        <begin position="424"/>
        <end position="438"/>
    </location>
</feature>
<feature type="compositionally biased region" description="Basic and acidic residues" evidence="3">
    <location>
        <begin position="699"/>
        <end position="720"/>
    </location>
</feature>
<evidence type="ECO:0000256" key="2">
    <source>
        <dbReference type="SAM" id="Coils"/>
    </source>
</evidence>
<feature type="compositionally biased region" description="Low complexity" evidence="3">
    <location>
        <begin position="460"/>
        <end position="470"/>
    </location>
</feature>
<feature type="compositionally biased region" description="Basic and acidic residues" evidence="3">
    <location>
        <begin position="596"/>
        <end position="614"/>
    </location>
</feature>
<feature type="compositionally biased region" description="Basic residues" evidence="3">
    <location>
        <begin position="805"/>
        <end position="818"/>
    </location>
</feature>
<accession>A0AAE1ISQ5</accession>
<feature type="compositionally biased region" description="Basic residues" evidence="3">
    <location>
        <begin position="356"/>
        <end position="414"/>
    </location>
</feature>
<reference evidence="5" key="1">
    <citation type="submission" date="2023-10" db="EMBL/GenBank/DDBJ databases">
        <title>Chromosome-level genome of the transformable northern wattle, Acacia crassicarpa.</title>
        <authorList>
            <person name="Massaro I."/>
            <person name="Sinha N.R."/>
            <person name="Poethig S."/>
            <person name="Leichty A.R."/>
        </authorList>
    </citation>
    <scope>NUCLEOTIDE SEQUENCE</scope>
    <source>
        <strain evidence="5">Acra3RX</strain>
        <tissue evidence="5">Leaf</tissue>
    </source>
</reference>
<keyword evidence="2" id="KW-0175">Coiled coil</keyword>
<dbReference type="PANTHER" id="PTHR23148">
    <property type="entry name" value="SERINE/ARGININE REGULATED NUCLEAR MATRIX PROTEIN"/>
    <property type="match status" value="1"/>
</dbReference>
<feature type="compositionally biased region" description="Polar residues" evidence="3">
    <location>
        <begin position="535"/>
        <end position="548"/>
    </location>
</feature>
<feature type="compositionally biased region" description="Basic residues" evidence="3">
    <location>
        <begin position="200"/>
        <end position="209"/>
    </location>
</feature>
<feature type="region of interest" description="Disordered" evidence="3">
    <location>
        <begin position="167"/>
        <end position="862"/>
    </location>
</feature>
<dbReference type="GO" id="GO:0048024">
    <property type="term" value="P:regulation of mRNA splicing, via spliceosome"/>
    <property type="evidence" value="ECO:0007669"/>
    <property type="project" value="TreeGrafter"/>
</dbReference>
<dbReference type="SUPFAM" id="SSF101233">
    <property type="entry name" value="PWI domain"/>
    <property type="match status" value="1"/>
</dbReference>
<feature type="compositionally biased region" description="Low complexity" evidence="3">
    <location>
        <begin position="222"/>
        <end position="249"/>
    </location>
</feature>
<dbReference type="AlphaFoldDB" id="A0AAE1ISQ5"/>
<feature type="compositionally biased region" description="Basic residues" evidence="3">
    <location>
        <begin position="615"/>
        <end position="625"/>
    </location>
</feature>
<feature type="compositionally biased region" description="Basic and acidic residues" evidence="3">
    <location>
        <begin position="556"/>
        <end position="573"/>
    </location>
</feature>
<dbReference type="InterPro" id="IPR052225">
    <property type="entry name" value="Ser/Arg_repetitive_matrix"/>
</dbReference>
<feature type="compositionally biased region" description="Basic and acidic residues" evidence="3">
    <location>
        <begin position="251"/>
        <end position="264"/>
    </location>
</feature>
<proteinExistence type="predicted"/>
<dbReference type="InterPro" id="IPR036483">
    <property type="entry name" value="PWI_dom_sf"/>
</dbReference>
<dbReference type="SMART" id="SM00311">
    <property type="entry name" value="PWI"/>
    <property type="match status" value="1"/>
</dbReference>
<feature type="compositionally biased region" description="Basic and acidic residues" evidence="3">
    <location>
        <begin position="180"/>
        <end position="199"/>
    </location>
</feature>
<dbReference type="Gene3D" id="1.20.1390.10">
    <property type="entry name" value="PWI domain"/>
    <property type="match status" value="1"/>
</dbReference>